<dbReference type="OrthoDB" id="120976at2759"/>
<dbReference type="Pfam" id="PF23598">
    <property type="entry name" value="LRR_14"/>
    <property type="match status" value="1"/>
</dbReference>
<keyword evidence="5" id="KW-1185">Reference proteome</keyword>
<dbReference type="InterPro" id="IPR032675">
    <property type="entry name" value="LRR_dom_sf"/>
</dbReference>
<gene>
    <name evidence="4" type="ORF">BVC80_8407g6</name>
</gene>
<organism evidence="4 5">
    <name type="scientific">Macleaya cordata</name>
    <name type="common">Five-seeded plume-poppy</name>
    <name type="synonym">Bocconia cordata</name>
    <dbReference type="NCBI Taxonomy" id="56857"/>
    <lineage>
        <taxon>Eukaryota</taxon>
        <taxon>Viridiplantae</taxon>
        <taxon>Streptophyta</taxon>
        <taxon>Embryophyta</taxon>
        <taxon>Tracheophyta</taxon>
        <taxon>Spermatophyta</taxon>
        <taxon>Magnoliopsida</taxon>
        <taxon>Ranunculales</taxon>
        <taxon>Papaveraceae</taxon>
        <taxon>Papaveroideae</taxon>
        <taxon>Macleaya</taxon>
    </lineage>
</organism>
<dbReference type="PANTHER" id="PTHR13318">
    <property type="entry name" value="PARTNER OF PAIRED, ISOFORM B-RELATED"/>
    <property type="match status" value="1"/>
</dbReference>
<dbReference type="PANTHER" id="PTHR13318:SF162">
    <property type="entry name" value="LEUCINE-RICH REPEAT FAMILY PROTEIN"/>
    <property type="match status" value="1"/>
</dbReference>
<dbReference type="InParanoid" id="A0A200R908"/>
<evidence type="ECO:0000256" key="2">
    <source>
        <dbReference type="ARBA" id="ARBA00022737"/>
    </source>
</evidence>
<dbReference type="Pfam" id="PF12799">
    <property type="entry name" value="LRR_4"/>
    <property type="match status" value="1"/>
</dbReference>
<feature type="domain" description="Disease resistance R13L4/SHOC-2-like LRR" evidence="3">
    <location>
        <begin position="282"/>
        <end position="512"/>
    </location>
</feature>
<dbReference type="InterPro" id="IPR025875">
    <property type="entry name" value="Leu-rich_rpt_4"/>
</dbReference>
<proteinExistence type="predicted"/>
<dbReference type="Proteomes" id="UP000195402">
    <property type="component" value="Unassembled WGS sequence"/>
</dbReference>
<evidence type="ECO:0000256" key="1">
    <source>
        <dbReference type="ARBA" id="ARBA00022614"/>
    </source>
</evidence>
<sequence length="682" mass="75125">MGGACSRKRGDVINEEGLQRGFSARYGKSGSSKWLGTSFSRLAVDVQQGKRKYPSLLELCIHKIREDIDKYVDKYGTFDMLPRDISQQIFNELVFSHSLTEVILEAFRDCALEDISLGDYPGVQDSWMGIICSQGSSLLSVDLSGSDVTDSGLNILKSCTNLQELTFNYCDRISDHGLRHICGLSNLTSLSFKRSNTITAQGMSAFTGLVNLVKLDLERCSGIHGGLVHLKGLRKLESLNIRCCNCITDEDMQPVSGLTNLKELQLSCNKITDFGVDYLKGLRKLILLNIEGCLVTGACLGSISALLALSYLNLNRCALSDTGCEKFSGLQNLKVLNLGFNNITNACLVSLKGGLTKLESLNLDSCRIGDEGLVNLAGLLHLKNLELSDTEVGSNGLRHISGLASLESLNLSFTLVSDSGLRKLSGLTSLKSLNLDARQITDTGLTALTGITGLTHLDLFGARITDFGTNWLRYFKNLRSLEICGGGITDAGVKNIKDLVTLTLLNLSQNANLTDKALEMISGMFTLSLHSVVYSTPPLNRVAGHVILSYLHDTHTNFGSYGRDMLVCRLRFCEPNWAIPNHFIILDGLRNSYSRKEVHIQSPFVVLVPTCFNTKTRTRTVKCYNKFLFWLPWFDCLGLLEHFKFTYNQRGIATSKAIEEFKITVLGVLQGFGKRNKEAPVN</sequence>
<evidence type="ECO:0000259" key="3">
    <source>
        <dbReference type="Pfam" id="PF23598"/>
    </source>
</evidence>
<dbReference type="SUPFAM" id="SSF52047">
    <property type="entry name" value="RNI-like"/>
    <property type="match status" value="1"/>
</dbReference>
<dbReference type="FunFam" id="3.80.10.10:FF:000277">
    <property type="entry name" value="Leucine-rich repeat family protein"/>
    <property type="match status" value="1"/>
</dbReference>
<dbReference type="GO" id="GO:0031146">
    <property type="term" value="P:SCF-dependent proteasomal ubiquitin-dependent protein catabolic process"/>
    <property type="evidence" value="ECO:0007669"/>
    <property type="project" value="TreeGrafter"/>
</dbReference>
<dbReference type="InterPro" id="IPR001611">
    <property type="entry name" value="Leu-rich_rpt"/>
</dbReference>
<dbReference type="AlphaFoldDB" id="A0A200R908"/>
<dbReference type="FunFam" id="3.80.10.10:FF:000678">
    <property type="entry name" value="Predicted protein"/>
    <property type="match status" value="1"/>
</dbReference>
<dbReference type="PROSITE" id="PS51450">
    <property type="entry name" value="LRR"/>
    <property type="match status" value="2"/>
</dbReference>
<comment type="caution">
    <text evidence="4">The sequence shown here is derived from an EMBL/GenBank/DDBJ whole genome shotgun (WGS) entry which is preliminary data.</text>
</comment>
<dbReference type="Gene3D" id="3.80.10.10">
    <property type="entry name" value="Ribonuclease Inhibitor"/>
    <property type="match status" value="4"/>
</dbReference>
<dbReference type="SMART" id="SM00367">
    <property type="entry name" value="LRR_CC"/>
    <property type="match status" value="7"/>
</dbReference>
<dbReference type="OMA" id="CMGLTNI"/>
<evidence type="ECO:0000313" key="4">
    <source>
        <dbReference type="EMBL" id="OVA19188.1"/>
    </source>
</evidence>
<keyword evidence="1" id="KW-0433">Leucine-rich repeat</keyword>
<evidence type="ECO:0000313" key="5">
    <source>
        <dbReference type="Proteomes" id="UP000195402"/>
    </source>
</evidence>
<dbReference type="InterPro" id="IPR055414">
    <property type="entry name" value="LRR_R13L4/SHOC2-like"/>
</dbReference>
<dbReference type="SMART" id="SM00368">
    <property type="entry name" value="LRR_RI"/>
    <property type="match status" value="3"/>
</dbReference>
<dbReference type="GO" id="GO:0019005">
    <property type="term" value="C:SCF ubiquitin ligase complex"/>
    <property type="evidence" value="ECO:0007669"/>
    <property type="project" value="TreeGrafter"/>
</dbReference>
<accession>A0A200R908</accession>
<reference evidence="4 5" key="1">
    <citation type="journal article" date="2017" name="Mol. Plant">
        <title>The Genome of Medicinal Plant Macleaya cordata Provides New Insights into Benzylisoquinoline Alkaloids Metabolism.</title>
        <authorList>
            <person name="Liu X."/>
            <person name="Liu Y."/>
            <person name="Huang P."/>
            <person name="Ma Y."/>
            <person name="Qing Z."/>
            <person name="Tang Q."/>
            <person name="Cao H."/>
            <person name="Cheng P."/>
            <person name="Zheng Y."/>
            <person name="Yuan Z."/>
            <person name="Zhou Y."/>
            <person name="Liu J."/>
            <person name="Tang Z."/>
            <person name="Zhuo Y."/>
            <person name="Zhang Y."/>
            <person name="Yu L."/>
            <person name="Huang J."/>
            <person name="Yang P."/>
            <person name="Peng Q."/>
            <person name="Zhang J."/>
            <person name="Jiang W."/>
            <person name="Zhang Z."/>
            <person name="Lin K."/>
            <person name="Ro D.K."/>
            <person name="Chen X."/>
            <person name="Xiong X."/>
            <person name="Shang Y."/>
            <person name="Huang S."/>
            <person name="Zeng J."/>
        </authorList>
    </citation>
    <scope>NUCLEOTIDE SEQUENCE [LARGE SCALE GENOMIC DNA]</scope>
    <source>
        <strain evidence="5">cv. BLH2017</strain>
        <tissue evidence="4">Root</tissue>
    </source>
</reference>
<name>A0A200R908_MACCD</name>
<dbReference type="InterPro" id="IPR006553">
    <property type="entry name" value="Leu-rich_rpt_Cys-con_subtyp"/>
</dbReference>
<protein>
    <submittedName>
        <fullName evidence="4">Leucine-rich repeat</fullName>
    </submittedName>
</protein>
<keyword evidence="2" id="KW-0677">Repeat</keyword>
<dbReference type="EMBL" id="MVGT01000227">
    <property type="protein sequence ID" value="OVA19188.1"/>
    <property type="molecule type" value="Genomic_DNA"/>
</dbReference>
<dbReference type="STRING" id="56857.A0A200R908"/>